<name>A0A1H7KUR9_STRJI</name>
<dbReference type="AlphaFoldDB" id="A0A1H7KUR9"/>
<protein>
    <submittedName>
        <fullName evidence="1">Uncharacterized protein</fullName>
    </submittedName>
</protein>
<accession>A0A1H7KUR9</accession>
<dbReference type="eggNOG" id="ENOG5032GV0">
    <property type="taxonomic scope" value="Bacteria"/>
</dbReference>
<dbReference type="EMBL" id="FOAZ01000004">
    <property type="protein sequence ID" value="SEK90549.1"/>
    <property type="molecule type" value="Genomic_DNA"/>
</dbReference>
<evidence type="ECO:0000313" key="2">
    <source>
        <dbReference type="Proteomes" id="UP000183015"/>
    </source>
</evidence>
<sequence length="50" mass="5728">MNQYIEKLVQQDLGETGRAFVDAAAQFMKEYEAVFLAEFGGDREVTAQRR</sequence>
<gene>
    <name evidence="1" type="ORF">SAMN05414137_104213</name>
</gene>
<keyword evidence="2" id="KW-1185">Reference proteome</keyword>
<organism evidence="1 2">
    <name type="scientific">Streptacidiphilus jiangxiensis</name>
    <dbReference type="NCBI Taxonomy" id="235985"/>
    <lineage>
        <taxon>Bacteria</taxon>
        <taxon>Bacillati</taxon>
        <taxon>Actinomycetota</taxon>
        <taxon>Actinomycetes</taxon>
        <taxon>Kitasatosporales</taxon>
        <taxon>Streptomycetaceae</taxon>
        <taxon>Streptacidiphilus</taxon>
    </lineage>
</organism>
<reference evidence="2" key="1">
    <citation type="submission" date="2016-10" db="EMBL/GenBank/DDBJ databases">
        <authorList>
            <person name="Varghese N."/>
        </authorList>
    </citation>
    <scope>NUCLEOTIDE SEQUENCE [LARGE SCALE GENOMIC DNA]</scope>
    <source>
        <strain evidence="2">DSM 45096 / BCRC 16803 / CGMCC 4.1857 / CIP 109030 / JCM 12277 / KCTC 19219 / NBRC 100920 / 33214</strain>
    </source>
</reference>
<dbReference type="STRING" id="235985.SAMN05414137_104213"/>
<proteinExistence type="predicted"/>
<dbReference type="Proteomes" id="UP000183015">
    <property type="component" value="Unassembled WGS sequence"/>
</dbReference>
<evidence type="ECO:0000313" key="1">
    <source>
        <dbReference type="EMBL" id="SEK90549.1"/>
    </source>
</evidence>